<evidence type="ECO:0000256" key="2">
    <source>
        <dbReference type="ARBA" id="ARBA00022741"/>
    </source>
</evidence>
<dbReference type="EMBL" id="WJXA01000008">
    <property type="protein sequence ID" value="KAF7135677.1"/>
    <property type="molecule type" value="Genomic_DNA"/>
</dbReference>
<keyword evidence="2" id="KW-0547">Nucleotide-binding</keyword>
<dbReference type="InterPro" id="IPR037171">
    <property type="entry name" value="NagB/RpiA_transferase-like"/>
</dbReference>
<evidence type="ECO:0000256" key="1">
    <source>
        <dbReference type="ARBA" id="ARBA00010638"/>
    </source>
</evidence>
<dbReference type="OrthoDB" id="2015992at2759"/>
<dbReference type="AlphaFoldDB" id="A0A834GMM1"/>
<dbReference type="Pfam" id="PF01812">
    <property type="entry name" value="5-FTHF_cyc-lig"/>
    <property type="match status" value="1"/>
</dbReference>
<proteinExistence type="inferred from homology"/>
<dbReference type="GO" id="GO:0009396">
    <property type="term" value="P:folic acid-containing compound biosynthetic process"/>
    <property type="evidence" value="ECO:0007669"/>
    <property type="project" value="TreeGrafter"/>
</dbReference>
<name>A0A834GMM1_RHOSS</name>
<protein>
    <recommendedName>
        <fullName evidence="5">5-formyltetrahydrofolate cyclo-ligase</fullName>
        <ecNumber evidence="5">6.3.3.2</ecNumber>
    </recommendedName>
</protein>
<dbReference type="GO" id="GO:0030272">
    <property type="term" value="F:5-formyltetrahydrofolate cyclo-ligase activity"/>
    <property type="evidence" value="ECO:0007669"/>
    <property type="project" value="UniProtKB-EC"/>
</dbReference>
<evidence type="ECO:0000256" key="4">
    <source>
        <dbReference type="ARBA" id="ARBA00036539"/>
    </source>
</evidence>
<dbReference type="EC" id="6.3.3.2" evidence="5"/>
<dbReference type="PANTHER" id="PTHR23407:SF1">
    <property type="entry name" value="5-FORMYLTETRAHYDROFOLATE CYCLO-LIGASE"/>
    <property type="match status" value="1"/>
</dbReference>
<reference evidence="6" key="1">
    <citation type="submission" date="2019-11" db="EMBL/GenBank/DDBJ databases">
        <authorList>
            <person name="Liu Y."/>
            <person name="Hou J."/>
            <person name="Li T.-Q."/>
            <person name="Guan C.-H."/>
            <person name="Wu X."/>
            <person name="Wu H.-Z."/>
            <person name="Ling F."/>
            <person name="Zhang R."/>
            <person name="Shi X.-G."/>
            <person name="Ren J.-P."/>
            <person name="Chen E.-F."/>
            <person name="Sun J.-M."/>
        </authorList>
    </citation>
    <scope>NUCLEOTIDE SEQUENCE</scope>
    <source>
        <strain evidence="6">Adult_tree_wgs_1</strain>
        <tissue evidence="6">Leaves</tissue>
    </source>
</reference>
<gene>
    <name evidence="6" type="ORF">RHSIM_Rhsim08G0163200</name>
</gene>
<keyword evidence="7" id="KW-1185">Reference proteome</keyword>
<comment type="similarity">
    <text evidence="1">Belongs to the 5-formyltetrahydrofolate cyclo-ligase family.</text>
</comment>
<dbReference type="Gene3D" id="3.40.50.10420">
    <property type="entry name" value="NagB/RpiA/CoA transferase-like"/>
    <property type="match status" value="1"/>
</dbReference>
<evidence type="ECO:0000256" key="5">
    <source>
        <dbReference type="ARBA" id="ARBA00038966"/>
    </source>
</evidence>
<dbReference type="GO" id="GO:0005739">
    <property type="term" value="C:mitochondrion"/>
    <property type="evidence" value="ECO:0007669"/>
    <property type="project" value="TreeGrafter"/>
</dbReference>
<evidence type="ECO:0000313" key="6">
    <source>
        <dbReference type="EMBL" id="KAF7135677.1"/>
    </source>
</evidence>
<comment type="catalytic activity">
    <reaction evidence="4">
        <text>(6S)-5-formyl-5,6,7,8-tetrahydrofolate + ATP = (6R)-5,10-methenyltetrahydrofolate + ADP + phosphate</text>
        <dbReference type="Rhea" id="RHEA:10488"/>
        <dbReference type="ChEBI" id="CHEBI:30616"/>
        <dbReference type="ChEBI" id="CHEBI:43474"/>
        <dbReference type="ChEBI" id="CHEBI:57455"/>
        <dbReference type="ChEBI" id="CHEBI:57457"/>
        <dbReference type="ChEBI" id="CHEBI:456216"/>
        <dbReference type="EC" id="6.3.3.2"/>
    </reaction>
</comment>
<sequence>MVIPCKRAFAAAPKALSLYRSLILLQPPSSVAFRSITIMNNRQSHTTAAATDIDAIFKQKRALRSRVKKELKNMDPTLRSYEDNAIQNVILEAPWFKTCKRLCAYISCSALREVDTSNILSEVLQNPATGLSDASLSVLSTFELPCDDGHSLTGKKLYVPRVEDRNRNMRMVNISSIRDMIANSMNILEPAPVDADGNEREDGNSVVLRQLCRASFYLLKSEDSGSGAISVQLWQGQVHVMQANDPVDLLLLPGLAFDKSGRRLGRGGGYYDTFLMNYQELAKERKWKQPLLVALSYSVQIMDDGVIPVTPTDVPVDALVTPSGLIPISPAAMERCH</sequence>
<dbReference type="PANTHER" id="PTHR23407">
    <property type="entry name" value="ATPASE INHIBITOR/5-FORMYLTETRAHYDROFOLATE CYCLO-LIGASE"/>
    <property type="match status" value="1"/>
</dbReference>
<keyword evidence="3" id="KW-0067">ATP-binding</keyword>
<comment type="caution">
    <text evidence="6">The sequence shown here is derived from an EMBL/GenBank/DDBJ whole genome shotgun (WGS) entry which is preliminary data.</text>
</comment>
<dbReference type="InterPro" id="IPR024185">
    <property type="entry name" value="FTHF_cligase-like_sf"/>
</dbReference>
<dbReference type="GO" id="GO:0035999">
    <property type="term" value="P:tetrahydrofolate interconversion"/>
    <property type="evidence" value="ECO:0007669"/>
    <property type="project" value="TreeGrafter"/>
</dbReference>
<evidence type="ECO:0000313" key="7">
    <source>
        <dbReference type="Proteomes" id="UP000626092"/>
    </source>
</evidence>
<dbReference type="Proteomes" id="UP000626092">
    <property type="component" value="Unassembled WGS sequence"/>
</dbReference>
<organism evidence="6 7">
    <name type="scientific">Rhododendron simsii</name>
    <name type="common">Sims's rhododendron</name>
    <dbReference type="NCBI Taxonomy" id="118357"/>
    <lineage>
        <taxon>Eukaryota</taxon>
        <taxon>Viridiplantae</taxon>
        <taxon>Streptophyta</taxon>
        <taxon>Embryophyta</taxon>
        <taxon>Tracheophyta</taxon>
        <taxon>Spermatophyta</taxon>
        <taxon>Magnoliopsida</taxon>
        <taxon>eudicotyledons</taxon>
        <taxon>Gunneridae</taxon>
        <taxon>Pentapetalae</taxon>
        <taxon>asterids</taxon>
        <taxon>Ericales</taxon>
        <taxon>Ericaceae</taxon>
        <taxon>Ericoideae</taxon>
        <taxon>Rhodoreae</taxon>
        <taxon>Rhododendron</taxon>
    </lineage>
</organism>
<dbReference type="GO" id="GO:0005524">
    <property type="term" value="F:ATP binding"/>
    <property type="evidence" value="ECO:0007669"/>
    <property type="project" value="UniProtKB-KW"/>
</dbReference>
<accession>A0A834GMM1</accession>
<evidence type="ECO:0000256" key="3">
    <source>
        <dbReference type="ARBA" id="ARBA00022840"/>
    </source>
</evidence>
<dbReference type="InterPro" id="IPR002698">
    <property type="entry name" value="FTHF_cligase"/>
</dbReference>
<dbReference type="SUPFAM" id="SSF100950">
    <property type="entry name" value="NagB/RpiA/CoA transferase-like"/>
    <property type="match status" value="1"/>
</dbReference>